<evidence type="ECO:0008006" key="3">
    <source>
        <dbReference type="Google" id="ProtNLM"/>
    </source>
</evidence>
<comment type="caution">
    <text evidence="1">The sequence shown here is derived from an EMBL/GenBank/DDBJ whole genome shotgun (WGS) entry which is preliminary data.</text>
</comment>
<evidence type="ECO:0000313" key="1">
    <source>
        <dbReference type="EMBL" id="NMQ29564.1"/>
    </source>
</evidence>
<dbReference type="RefSeq" id="WP_169068019.1">
    <property type="nucleotide sequence ID" value="NZ_SPMY01000061.1"/>
</dbReference>
<organism evidence="1 2">
    <name type="scientific">Candidatus Accumulibacter phosphatis</name>
    <dbReference type="NCBI Taxonomy" id="327160"/>
    <lineage>
        <taxon>Bacteria</taxon>
        <taxon>Pseudomonadati</taxon>
        <taxon>Pseudomonadota</taxon>
        <taxon>Betaproteobacteria</taxon>
        <taxon>Candidatus Accumulibacter</taxon>
    </lineage>
</organism>
<proteinExistence type="predicted"/>
<dbReference type="EMBL" id="SPMY01000061">
    <property type="protein sequence ID" value="NMQ29564.1"/>
    <property type="molecule type" value="Genomic_DNA"/>
</dbReference>
<sequence length="81" mass="8540">MIAGSLAIMVPFADPAMSCTARAPIITGRGHLRIACLLVDQSLKGSCVAFDYPGFWSHSLFMAVASQELGRSSKNRAPGDA</sequence>
<dbReference type="Proteomes" id="UP000749010">
    <property type="component" value="Unassembled WGS sequence"/>
</dbReference>
<gene>
    <name evidence="1" type="ORF">E4Q23_18390</name>
</gene>
<protein>
    <recommendedName>
        <fullName evidence="3">Secreted protein</fullName>
    </recommendedName>
</protein>
<accession>A0ABX1TZ54</accession>
<reference evidence="1 2" key="1">
    <citation type="submission" date="2019-03" db="EMBL/GenBank/DDBJ databases">
        <title>Metabolic reconstructions from genomes of highly enriched 'Candidatus Accumulibacter' and 'Candidatus Competibacter' bioreactor populations.</title>
        <authorList>
            <person name="Annavajhala M.K."/>
            <person name="Welles L."/>
            <person name="Abbas B."/>
            <person name="Sorokin D."/>
            <person name="Park H."/>
            <person name="Van Loosdrecht M."/>
            <person name="Chandran K."/>
        </authorList>
    </citation>
    <scope>NUCLEOTIDE SEQUENCE [LARGE SCALE GENOMIC DNA]</scope>
    <source>
        <strain evidence="1 2">SBR_S</strain>
    </source>
</reference>
<evidence type="ECO:0000313" key="2">
    <source>
        <dbReference type="Proteomes" id="UP000749010"/>
    </source>
</evidence>
<name>A0ABX1TZ54_9PROT</name>
<keyword evidence="2" id="KW-1185">Reference proteome</keyword>